<proteinExistence type="predicted"/>
<dbReference type="InterPro" id="IPR022235">
    <property type="entry name" value="DUF3760"/>
</dbReference>
<keyword evidence="2" id="KW-1185">Reference proteome</keyword>
<name>A0A1E3J9G6_9TREE</name>
<evidence type="ECO:0000313" key="2">
    <source>
        <dbReference type="Proteomes" id="UP000094819"/>
    </source>
</evidence>
<dbReference type="EMBL" id="AWGH01000010">
    <property type="protein sequence ID" value="ODN97494.1"/>
    <property type="molecule type" value="Genomic_DNA"/>
</dbReference>
<evidence type="ECO:0000313" key="1">
    <source>
        <dbReference type="EMBL" id="ODN97494.1"/>
    </source>
</evidence>
<reference evidence="1 2" key="1">
    <citation type="submission" date="2016-06" db="EMBL/GenBank/DDBJ databases">
        <title>Evolution of pathogenesis and genome organization in the Tremellales.</title>
        <authorList>
            <person name="Cuomo C."/>
            <person name="Litvintseva A."/>
            <person name="Heitman J."/>
            <person name="Chen Y."/>
            <person name="Sun S."/>
            <person name="Springer D."/>
            <person name="Dromer F."/>
            <person name="Young S."/>
            <person name="Zeng Q."/>
            <person name="Chapman S."/>
            <person name="Gujja S."/>
            <person name="Saif S."/>
            <person name="Birren B."/>
        </authorList>
    </citation>
    <scope>NUCLEOTIDE SEQUENCE [LARGE SCALE GENOMIC DNA]</scope>
    <source>
        <strain evidence="1 2">CBS 7118</strain>
    </source>
</reference>
<dbReference type="RefSeq" id="XP_019032096.1">
    <property type="nucleotide sequence ID" value="XM_019176183.1"/>
</dbReference>
<dbReference type="AlphaFoldDB" id="A0A1E3J9G6"/>
<accession>A0A1E3J9G6</accession>
<dbReference type="GeneID" id="30193274"/>
<sequence length="411" mass="46887">MMFANFPDRTGSSLPEAISSLYESEAAVLRRIYHPHTSSALHTIASLHPVHHLILNELFRVEPSVVVSLNKYCYDHFTPKLYQKVDFDVHRIPILSFLHGLNLPNGRKRKLLKLVREVSFYFHPLVHVPKGEVLPDGTRQMIPIDRLEGVHTGHRHSWNEEPSRLAEEIIKPLAQLSEYWREMYINPSLCPGNGGFMPNVENISMCGYMGDYIFTGYYKEDGYVSRYEAQRNAAGRRFHNSGELMDPHLFLFKEILGLGQNTQHSAIQIPILPLNSRGKTHYESLCREMTSVYNWTIAGGDPDINASKTYYGPVRSEQHKSHTQMIMPVSIRQMRMSPYHQKTADASTEGEGPDRIALLSDFLIQQKAAVMGKKRRVGEIIEANEISRLVTMTVSALQARDGRCTRWIGVQ</sequence>
<dbReference type="Pfam" id="PF12586">
    <property type="entry name" value="DUF3760"/>
    <property type="match status" value="1"/>
</dbReference>
<gene>
    <name evidence="1" type="ORF">L198_04061</name>
</gene>
<dbReference type="Proteomes" id="UP000094819">
    <property type="component" value="Unassembled WGS sequence"/>
</dbReference>
<protein>
    <submittedName>
        <fullName evidence="1">Uncharacterized protein</fullName>
    </submittedName>
</protein>
<comment type="caution">
    <text evidence="1">The sequence shown here is derived from an EMBL/GenBank/DDBJ whole genome shotgun (WGS) entry which is preliminary data.</text>
</comment>
<organism evidence="1 2">
    <name type="scientific">Cryptococcus wingfieldii CBS 7118</name>
    <dbReference type="NCBI Taxonomy" id="1295528"/>
    <lineage>
        <taxon>Eukaryota</taxon>
        <taxon>Fungi</taxon>
        <taxon>Dikarya</taxon>
        <taxon>Basidiomycota</taxon>
        <taxon>Agaricomycotina</taxon>
        <taxon>Tremellomycetes</taxon>
        <taxon>Tremellales</taxon>
        <taxon>Cryptococcaceae</taxon>
        <taxon>Cryptococcus</taxon>
    </lineage>
</organism>